<accession>A0A915IFF7</accession>
<dbReference type="AlphaFoldDB" id="A0A915IFF7"/>
<keyword evidence="1" id="KW-1185">Reference proteome</keyword>
<organism evidence="1 2">
    <name type="scientific">Romanomermis culicivorax</name>
    <name type="common">Nematode worm</name>
    <dbReference type="NCBI Taxonomy" id="13658"/>
    <lineage>
        <taxon>Eukaryota</taxon>
        <taxon>Metazoa</taxon>
        <taxon>Ecdysozoa</taxon>
        <taxon>Nematoda</taxon>
        <taxon>Enoplea</taxon>
        <taxon>Dorylaimia</taxon>
        <taxon>Mermithida</taxon>
        <taxon>Mermithoidea</taxon>
        <taxon>Mermithidae</taxon>
        <taxon>Romanomermis</taxon>
    </lineage>
</organism>
<dbReference type="WBParaSite" id="nRc.2.0.1.t11961-RA">
    <property type="protein sequence ID" value="nRc.2.0.1.t11961-RA"/>
    <property type="gene ID" value="nRc.2.0.1.g11961"/>
</dbReference>
<evidence type="ECO:0000313" key="2">
    <source>
        <dbReference type="WBParaSite" id="nRc.2.0.1.t11961-RA"/>
    </source>
</evidence>
<protein>
    <submittedName>
        <fullName evidence="2">Uncharacterized protein</fullName>
    </submittedName>
</protein>
<sequence length="75" mass="8746">MKKKDIRQEKGYLSQIIAVKNHFQRYCSQLTCLGFNSARLIYQIRISQCQPVNKKSHVPLPVRLQDIADILYGCH</sequence>
<evidence type="ECO:0000313" key="1">
    <source>
        <dbReference type="Proteomes" id="UP000887565"/>
    </source>
</evidence>
<dbReference type="Proteomes" id="UP000887565">
    <property type="component" value="Unplaced"/>
</dbReference>
<reference evidence="2" key="1">
    <citation type="submission" date="2022-11" db="UniProtKB">
        <authorList>
            <consortium name="WormBaseParasite"/>
        </authorList>
    </citation>
    <scope>IDENTIFICATION</scope>
</reference>
<name>A0A915IFF7_ROMCU</name>
<proteinExistence type="predicted"/>